<accession>A0A7J7GLR7</accession>
<reference evidence="3 4" key="2">
    <citation type="submission" date="2020-07" db="EMBL/GenBank/DDBJ databases">
        <title>Genome assembly of wild tea tree DASZ reveals pedigree and selection history of tea varieties.</title>
        <authorList>
            <person name="Zhang W."/>
        </authorList>
    </citation>
    <scope>NUCLEOTIDE SEQUENCE [LARGE SCALE GENOMIC DNA]</scope>
    <source>
        <strain evidence="4">cv. G240</strain>
        <tissue evidence="3">Leaf</tissue>
    </source>
</reference>
<comment type="caution">
    <text evidence="3">The sequence shown here is derived from an EMBL/GenBank/DDBJ whole genome shotgun (WGS) entry which is preliminary data.</text>
</comment>
<keyword evidence="2" id="KW-0472">Membrane</keyword>
<gene>
    <name evidence="3" type="ORF">HYC85_021475</name>
</gene>
<feature type="transmembrane region" description="Helical" evidence="2">
    <location>
        <begin position="90"/>
        <end position="112"/>
    </location>
</feature>
<feature type="compositionally biased region" description="Basic and acidic residues" evidence="1">
    <location>
        <begin position="131"/>
        <end position="140"/>
    </location>
</feature>
<evidence type="ECO:0000313" key="4">
    <source>
        <dbReference type="Proteomes" id="UP000593564"/>
    </source>
</evidence>
<feature type="compositionally biased region" description="Pro residues" evidence="1">
    <location>
        <begin position="141"/>
        <end position="151"/>
    </location>
</feature>
<evidence type="ECO:0000256" key="2">
    <source>
        <dbReference type="SAM" id="Phobius"/>
    </source>
</evidence>
<name>A0A7J7GLR7_CAMSI</name>
<sequence>KNIQPVIAKELGLGPRYKTISNGEPNPASDLNFDEKLTFSRSNGFTKSISNPEFSKNGTKLSASEAFQQITVPNRWDETNRSTIRLTNRWIYFLGILPYATHSVDFLVSLPFPFLSLPSLTLSSFPKMKMQESRYGEETTPRPPGPQFQID</sequence>
<feature type="non-terminal residue" evidence="3">
    <location>
        <position position="1"/>
    </location>
</feature>
<feature type="region of interest" description="Disordered" evidence="1">
    <location>
        <begin position="131"/>
        <end position="151"/>
    </location>
</feature>
<dbReference type="AlphaFoldDB" id="A0A7J7GLR7"/>
<reference evidence="4" key="1">
    <citation type="journal article" date="2020" name="Nat. Commun.">
        <title>Genome assembly of wild tea tree DASZ reveals pedigree and selection history of tea varieties.</title>
        <authorList>
            <person name="Zhang W."/>
            <person name="Zhang Y."/>
            <person name="Qiu H."/>
            <person name="Guo Y."/>
            <person name="Wan H."/>
            <person name="Zhang X."/>
            <person name="Scossa F."/>
            <person name="Alseekh S."/>
            <person name="Zhang Q."/>
            <person name="Wang P."/>
            <person name="Xu L."/>
            <person name="Schmidt M.H."/>
            <person name="Jia X."/>
            <person name="Li D."/>
            <person name="Zhu A."/>
            <person name="Guo F."/>
            <person name="Chen W."/>
            <person name="Ni D."/>
            <person name="Usadel B."/>
            <person name="Fernie A.R."/>
            <person name="Wen W."/>
        </authorList>
    </citation>
    <scope>NUCLEOTIDE SEQUENCE [LARGE SCALE GENOMIC DNA]</scope>
    <source>
        <strain evidence="4">cv. G240</strain>
    </source>
</reference>
<dbReference type="Proteomes" id="UP000593564">
    <property type="component" value="Unassembled WGS sequence"/>
</dbReference>
<evidence type="ECO:0000256" key="1">
    <source>
        <dbReference type="SAM" id="MobiDB-lite"/>
    </source>
</evidence>
<organism evidence="3 4">
    <name type="scientific">Camellia sinensis</name>
    <name type="common">Tea plant</name>
    <name type="synonym">Thea sinensis</name>
    <dbReference type="NCBI Taxonomy" id="4442"/>
    <lineage>
        <taxon>Eukaryota</taxon>
        <taxon>Viridiplantae</taxon>
        <taxon>Streptophyta</taxon>
        <taxon>Embryophyta</taxon>
        <taxon>Tracheophyta</taxon>
        <taxon>Spermatophyta</taxon>
        <taxon>Magnoliopsida</taxon>
        <taxon>eudicotyledons</taxon>
        <taxon>Gunneridae</taxon>
        <taxon>Pentapetalae</taxon>
        <taxon>asterids</taxon>
        <taxon>Ericales</taxon>
        <taxon>Theaceae</taxon>
        <taxon>Camellia</taxon>
    </lineage>
</organism>
<dbReference type="EMBL" id="JACBKZ010000010">
    <property type="protein sequence ID" value="KAF5940308.1"/>
    <property type="molecule type" value="Genomic_DNA"/>
</dbReference>
<keyword evidence="2" id="KW-1133">Transmembrane helix</keyword>
<protein>
    <submittedName>
        <fullName evidence="3">Uncharacterized protein</fullName>
    </submittedName>
</protein>
<keyword evidence="2" id="KW-0812">Transmembrane</keyword>
<evidence type="ECO:0000313" key="3">
    <source>
        <dbReference type="EMBL" id="KAF5940308.1"/>
    </source>
</evidence>
<keyword evidence="4" id="KW-1185">Reference proteome</keyword>
<proteinExistence type="predicted"/>